<protein>
    <submittedName>
        <fullName evidence="1">Uncharacterized protein</fullName>
    </submittedName>
</protein>
<evidence type="ECO:0000313" key="2">
    <source>
        <dbReference type="Proteomes" id="UP001530400"/>
    </source>
</evidence>
<dbReference type="EMBL" id="JALLPJ020000064">
    <property type="protein sequence ID" value="KAL3803741.1"/>
    <property type="molecule type" value="Genomic_DNA"/>
</dbReference>
<sequence>MSFKIRRLVPCSTHTAESKRQLAAFQKELDQPIRPPSRRIRSVDSSENEYYGIPSVISCRMTADSSERSDDRR</sequence>
<gene>
    <name evidence="1" type="ORF">ACHAWO_003376</name>
</gene>
<comment type="caution">
    <text evidence="1">The sequence shown here is derived from an EMBL/GenBank/DDBJ whole genome shotgun (WGS) entry which is preliminary data.</text>
</comment>
<proteinExistence type="predicted"/>
<dbReference type="Proteomes" id="UP001530400">
    <property type="component" value="Unassembled WGS sequence"/>
</dbReference>
<organism evidence="1 2">
    <name type="scientific">Cyclotella atomus</name>
    <dbReference type="NCBI Taxonomy" id="382360"/>
    <lineage>
        <taxon>Eukaryota</taxon>
        <taxon>Sar</taxon>
        <taxon>Stramenopiles</taxon>
        <taxon>Ochrophyta</taxon>
        <taxon>Bacillariophyta</taxon>
        <taxon>Coscinodiscophyceae</taxon>
        <taxon>Thalassiosirophycidae</taxon>
        <taxon>Stephanodiscales</taxon>
        <taxon>Stephanodiscaceae</taxon>
        <taxon>Cyclotella</taxon>
    </lineage>
</organism>
<keyword evidence="2" id="KW-1185">Reference proteome</keyword>
<name>A0ABD3QXA2_9STRA</name>
<evidence type="ECO:0000313" key="1">
    <source>
        <dbReference type="EMBL" id="KAL3803741.1"/>
    </source>
</evidence>
<accession>A0ABD3QXA2</accession>
<dbReference type="AlphaFoldDB" id="A0ABD3QXA2"/>
<reference evidence="1 2" key="1">
    <citation type="submission" date="2024-10" db="EMBL/GenBank/DDBJ databases">
        <title>Updated reference genomes for cyclostephanoid diatoms.</title>
        <authorList>
            <person name="Roberts W.R."/>
            <person name="Alverson A.J."/>
        </authorList>
    </citation>
    <scope>NUCLEOTIDE SEQUENCE [LARGE SCALE GENOMIC DNA]</scope>
    <source>
        <strain evidence="1 2">AJA010-31</strain>
    </source>
</reference>